<evidence type="ECO:0000259" key="3">
    <source>
        <dbReference type="Pfam" id="PF00772"/>
    </source>
</evidence>
<keyword evidence="5" id="KW-1185">Reference proteome</keyword>
<dbReference type="EMBL" id="JAGVRH010000001">
    <property type="protein sequence ID" value="MBS2126164.1"/>
    <property type="molecule type" value="Genomic_DNA"/>
</dbReference>
<reference evidence="4" key="1">
    <citation type="submission" date="2021-04" db="EMBL/GenBank/DDBJ databases">
        <title>Draft genome sequence of StrPh-CL8, a phytoplasma strain causing strawberry phyllody in Chile.</title>
        <authorList>
            <person name="Cui W."/>
            <person name="Zamorano A."/>
            <person name="Fiore N."/>
        </authorList>
    </citation>
    <scope>NUCLEOTIDE SEQUENCE [LARGE SCALE GENOMIC DNA]</scope>
    <source>
        <strain evidence="4">StrPh-Cl</strain>
    </source>
</reference>
<evidence type="ECO:0000313" key="5">
    <source>
        <dbReference type="Proteomes" id="UP000811481"/>
    </source>
</evidence>
<accession>A0ABS5K329</accession>
<dbReference type="InterPro" id="IPR016136">
    <property type="entry name" value="DNA_helicase_N/primase_C"/>
</dbReference>
<evidence type="ECO:0000256" key="1">
    <source>
        <dbReference type="ARBA" id="ARBA00022705"/>
    </source>
</evidence>
<feature type="domain" description="DNA helicase DnaB-like N-terminal" evidence="3">
    <location>
        <begin position="2"/>
        <end position="99"/>
    </location>
</feature>
<dbReference type="Pfam" id="PF00772">
    <property type="entry name" value="DnaB"/>
    <property type="match status" value="1"/>
</dbReference>
<dbReference type="Proteomes" id="UP000811481">
    <property type="component" value="Unassembled WGS sequence"/>
</dbReference>
<organism evidence="4 5">
    <name type="scientific">'Fragaria x ananassa' phyllody phytoplasma</name>
    <dbReference type="NCBI Taxonomy" id="2358428"/>
    <lineage>
        <taxon>Bacteria</taxon>
        <taxon>Bacillati</taxon>
        <taxon>Mycoplasmatota</taxon>
        <taxon>Mollicutes</taxon>
        <taxon>Acholeplasmatales</taxon>
        <taxon>Acholeplasmataceae</taxon>
        <taxon>Candidatus Phytoplasma</taxon>
        <taxon>16SrXIII (Mexican periwinkle virescence group)</taxon>
    </lineage>
</organism>
<proteinExistence type="predicted"/>
<comment type="caution">
    <text evidence="4">The sequence shown here is derived from an EMBL/GenBank/DDBJ whole genome shotgun (WGS) entry which is preliminary data.</text>
</comment>
<dbReference type="SUPFAM" id="SSF48024">
    <property type="entry name" value="N-terminal domain of DnaB helicase"/>
    <property type="match status" value="1"/>
</dbReference>
<protein>
    <recommendedName>
        <fullName evidence="3">DNA helicase DnaB-like N-terminal domain-containing protein</fullName>
    </recommendedName>
</protein>
<dbReference type="PANTHER" id="PTHR30153:SF2">
    <property type="entry name" value="REPLICATIVE DNA HELICASE"/>
    <property type="match status" value="1"/>
</dbReference>
<keyword evidence="1" id="KW-0235">DNA replication</keyword>
<evidence type="ECO:0000256" key="2">
    <source>
        <dbReference type="ARBA" id="ARBA00023125"/>
    </source>
</evidence>
<name>A0ABS5K329_9MOLU</name>
<dbReference type="InterPro" id="IPR007693">
    <property type="entry name" value="DNA_helicase_DnaB-like_N"/>
</dbReference>
<dbReference type="Gene3D" id="1.10.860.10">
    <property type="entry name" value="DNAb Helicase, Chain A"/>
    <property type="match status" value="1"/>
</dbReference>
<sequence length="154" mass="17595">MLEAEQALLGTLFLNPEKLDAVISLINTNNFNNLSHRYIFEAMKQLKKQNHDIDYISVSSILKNNNHLNKIGGINYLIELTEMTPSSQYLETYIDLIKENSLKKDLLTLIQQLPSEISKTKNIHNYLQTVKTQVEGFIQNTKSPFISVSTLIPT</sequence>
<gene>
    <name evidence="4" type="ORF">J8J04_00295</name>
</gene>
<evidence type="ECO:0000313" key="4">
    <source>
        <dbReference type="EMBL" id="MBS2126164.1"/>
    </source>
</evidence>
<dbReference type="InterPro" id="IPR036185">
    <property type="entry name" value="DNA_heli_DnaB-like_N_sf"/>
</dbReference>
<keyword evidence="2" id="KW-0238">DNA-binding</keyword>
<dbReference type="PANTHER" id="PTHR30153">
    <property type="entry name" value="REPLICATIVE DNA HELICASE DNAB"/>
    <property type="match status" value="1"/>
</dbReference>